<dbReference type="SUPFAM" id="SSF56112">
    <property type="entry name" value="Protein kinase-like (PK-like)"/>
    <property type="match status" value="1"/>
</dbReference>
<dbReference type="Gene3D" id="3.30.200.20">
    <property type="entry name" value="Phosphorylase Kinase, domain 1"/>
    <property type="match status" value="1"/>
</dbReference>
<proteinExistence type="predicted"/>
<feature type="domain" description="Protein kinase" evidence="3">
    <location>
        <begin position="7"/>
        <end position="283"/>
    </location>
</feature>
<dbReference type="Proteomes" id="UP000660381">
    <property type="component" value="Unassembled WGS sequence"/>
</dbReference>
<dbReference type="PANTHER" id="PTHR23150">
    <property type="entry name" value="SULFATASE MODIFYING FACTOR 1, 2"/>
    <property type="match status" value="1"/>
</dbReference>
<dbReference type="Pfam" id="PF00069">
    <property type="entry name" value="Pkinase"/>
    <property type="match status" value="1"/>
</dbReference>
<feature type="compositionally biased region" description="Basic and acidic residues" evidence="2">
    <location>
        <begin position="430"/>
        <end position="452"/>
    </location>
</feature>
<dbReference type="PROSITE" id="PS50011">
    <property type="entry name" value="PROTEIN_KINASE_DOM"/>
    <property type="match status" value="1"/>
</dbReference>
<keyword evidence="5" id="KW-1185">Reference proteome</keyword>
<protein>
    <submittedName>
        <fullName evidence="4">SUMF1/EgtB/PvdO family nonheme iron enzyme</fullName>
    </submittedName>
</protein>
<evidence type="ECO:0000256" key="2">
    <source>
        <dbReference type="SAM" id="MobiDB-lite"/>
    </source>
</evidence>
<dbReference type="PANTHER" id="PTHR23150:SF35">
    <property type="entry name" value="BLL6746 PROTEIN"/>
    <property type="match status" value="1"/>
</dbReference>
<dbReference type="InterPro" id="IPR016187">
    <property type="entry name" value="CTDL_fold"/>
</dbReference>
<feature type="binding site" evidence="1">
    <location>
        <position position="38"/>
    </location>
    <ligand>
        <name>ATP</name>
        <dbReference type="ChEBI" id="CHEBI:30616"/>
    </ligand>
</feature>
<dbReference type="EMBL" id="JACJTQ010000032">
    <property type="protein sequence ID" value="MBD2693762.1"/>
    <property type="molecule type" value="Genomic_DNA"/>
</dbReference>
<evidence type="ECO:0000313" key="4">
    <source>
        <dbReference type="EMBL" id="MBD2693762.1"/>
    </source>
</evidence>
<name>A0ABR8J8D9_9NOST</name>
<gene>
    <name evidence="4" type="ORF">H6G68_18695</name>
</gene>
<keyword evidence="1" id="KW-0067">ATP-binding</keyword>
<accession>A0ABR8J8D9</accession>
<feature type="region of interest" description="Disordered" evidence="2">
    <location>
        <begin position="415"/>
        <end position="454"/>
    </location>
</feature>
<dbReference type="PROSITE" id="PS00107">
    <property type="entry name" value="PROTEIN_KINASE_ATP"/>
    <property type="match status" value="1"/>
</dbReference>
<reference evidence="4 5" key="1">
    <citation type="journal article" date="2020" name="ISME J.">
        <title>Comparative genomics reveals insights into cyanobacterial evolution and habitat adaptation.</title>
        <authorList>
            <person name="Chen M.Y."/>
            <person name="Teng W.K."/>
            <person name="Zhao L."/>
            <person name="Hu C.X."/>
            <person name="Zhou Y.K."/>
            <person name="Han B.P."/>
            <person name="Song L.R."/>
            <person name="Shu W.S."/>
        </authorList>
    </citation>
    <scope>NUCLEOTIDE SEQUENCE [LARGE SCALE GENOMIC DNA]</scope>
    <source>
        <strain evidence="4 5">FACHB-362</strain>
    </source>
</reference>
<dbReference type="InterPro" id="IPR011009">
    <property type="entry name" value="Kinase-like_dom_sf"/>
</dbReference>
<evidence type="ECO:0000313" key="5">
    <source>
        <dbReference type="Proteomes" id="UP000660381"/>
    </source>
</evidence>
<dbReference type="RefSeq" id="WP_190907990.1">
    <property type="nucleotide sequence ID" value="NZ_JACJTQ010000032.1"/>
</dbReference>
<dbReference type="SMART" id="SM00220">
    <property type="entry name" value="S_TKc"/>
    <property type="match status" value="1"/>
</dbReference>
<dbReference type="InterPro" id="IPR051043">
    <property type="entry name" value="Sulfatase_Mod_Factor_Kinase"/>
</dbReference>
<comment type="caution">
    <text evidence="4">The sequence shown here is derived from an EMBL/GenBank/DDBJ whole genome shotgun (WGS) entry which is preliminary data.</text>
</comment>
<evidence type="ECO:0000256" key="1">
    <source>
        <dbReference type="PROSITE-ProRule" id="PRU10141"/>
    </source>
</evidence>
<dbReference type="InterPro" id="IPR017441">
    <property type="entry name" value="Protein_kinase_ATP_BS"/>
</dbReference>
<organism evidence="4 5">
    <name type="scientific">Anabaena catenula FACHB-362</name>
    <dbReference type="NCBI Taxonomy" id="2692877"/>
    <lineage>
        <taxon>Bacteria</taxon>
        <taxon>Bacillati</taxon>
        <taxon>Cyanobacteriota</taxon>
        <taxon>Cyanophyceae</taxon>
        <taxon>Nostocales</taxon>
        <taxon>Nostocaceae</taxon>
        <taxon>Anabaena</taxon>
    </lineage>
</organism>
<dbReference type="InterPro" id="IPR005532">
    <property type="entry name" value="SUMF_dom"/>
</dbReference>
<dbReference type="Gene3D" id="1.10.510.10">
    <property type="entry name" value="Transferase(Phosphotransferase) domain 1"/>
    <property type="match status" value="1"/>
</dbReference>
<dbReference type="CDD" id="cd14014">
    <property type="entry name" value="STKc_PknB_like"/>
    <property type="match status" value="1"/>
</dbReference>
<evidence type="ECO:0000259" key="3">
    <source>
        <dbReference type="PROSITE" id="PS50011"/>
    </source>
</evidence>
<dbReference type="SUPFAM" id="SSF56436">
    <property type="entry name" value="C-type lectin-like"/>
    <property type="match status" value="1"/>
</dbReference>
<dbReference type="InterPro" id="IPR042095">
    <property type="entry name" value="SUMF_sf"/>
</dbReference>
<dbReference type="Gene3D" id="3.90.1580.10">
    <property type="entry name" value="paralog of FGE (formylglycine-generating enzyme)"/>
    <property type="match status" value="1"/>
</dbReference>
<keyword evidence="1" id="KW-0547">Nucleotide-binding</keyword>
<sequence length="750" mass="85309">MLLGGRYEMIEVLGTGGFGITYKATDTQKPSKPICVVKELLPQHHFNTRIANFFEKEARILEMLGTHPQIPHLLAYFEENQKFYIVQEFIQGRCLDKEILRGKPLSEGYVTKLLEDVLEVLAFVHQQGVIHRDIKPPNLIRRQQDGKVCLIDFGIVKEMASQIVNSRGNPQSSVVAGTYGYMPSEQARGKTVFQSDIYAVGITAIQALTGLSPQTLEENPETAELEWKQEVQLSDNLAEVLTKMVRRHHSLRYANAQAALDDLKKFTSSVPSAIPAPPAHPVIVNPPRNIYFQEVASRAQQSQGDFSVVALKVLELKRIELGLSELEAREIRAEVLQPYRESQLHQQKLHQEQERKLKKYEQIFTAAVNQEYPFSADMIKYLQEYRQYLGLKNEYISVIEKRVLALKEAEYERQRQESKRFPQNQQLVSKTEEKPKTEDRNKQEPLENKVSDNARSSSNFKTNLFEFETAKLILKPGFFGLGIKWEIQRLKKKAALFLEELENGIILELVAIPGGNFFMGSPENELESTDRGSPQHPVTIKPFFMGKFTVTQAQWKAVSSLPKVKIDLNPDPSHFKGANRPAEQISWYEAQEFCARLSRKTGKLYRLPSEAEWEYACRAGTNTPFYFGTTISTNLANYNGEYVYSNGSKGVNRKETTNVGTFPANAFGLHDMHGNVWEWCEDGWYDNYIGAPTDGSARLSGSDNHPRRLLRGGSWSYRPVYCRSAYRVSYVATCKDFNHGFRVACSALSS</sequence>
<dbReference type="Pfam" id="PF03781">
    <property type="entry name" value="FGE-sulfatase"/>
    <property type="match status" value="1"/>
</dbReference>
<dbReference type="InterPro" id="IPR000719">
    <property type="entry name" value="Prot_kinase_dom"/>
</dbReference>